<dbReference type="HOGENOM" id="CLU_081195_0_0_5"/>
<protein>
    <recommendedName>
        <fullName evidence="4">Carotenoid biosynthesis protein</fullName>
    </recommendedName>
</protein>
<feature type="transmembrane region" description="Helical" evidence="1">
    <location>
        <begin position="65"/>
        <end position="90"/>
    </location>
</feature>
<feature type="transmembrane region" description="Helical" evidence="1">
    <location>
        <begin position="262"/>
        <end position="282"/>
    </location>
</feature>
<sequence>MSRKILTLPVVSLYLVAAAWLGNALYAMGDPGGALKYWSPALVAVGMITFVIIHGRIFEGSRDLLLFAVTVFVIGWTFETISIVTGIPFGNYHYTDVMAPFLGHVPVSVMPAYCLMGYISWAMARILCLQGDGSDFRTQRLIVPLVAALLMVLWDLSMDPLRATIEQRWIWHDGGSHLGVPLLNYLGWFLVTWTMFQTYALLRSPAPSTQADLGAADTVLLRLSVPLMYLAFAVEYVLNPAVADPEHAASMVESGQLSVGHIHAATALLTMVTMVPVALVAIHKVWRAEKTSLYLTLNEETQR</sequence>
<evidence type="ECO:0008006" key="4">
    <source>
        <dbReference type="Google" id="ProtNLM"/>
    </source>
</evidence>
<dbReference type="EMBL" id="AP014648">
    <property type="protein sequence ID" value="BAQ18640.1"/>
    <property type="molecule type" value="Genomic_DNA"/>
</dbReference>
<feature type="transmembrane region" description="Helical" evidence="1">
    <location>
        <begin position="34"/>
        <end position="53"/>
    </location>
</feature>
<evidence type="ECO:0000313" key="3">
    <source>
        <dbReference type="Proteomes" id="UP000031643"/>
    </source>
</evidence>
<dbReference type="InterPro" id="IPR007354">
    <property type="entry name" value="CruF-like"/>
</dbReference>
<dbReference type="Pfam" id="PF04240">
    <property type="entry name" value="Caroten_synth"/>
    <property type="match status" value="1"/>
</dbReference>
<feature type="transmembrane region" description="Helical" evidence="1">
    <location>
        <begin position="178"/>
        <end position="202"/>
    </location>
</feature>
<accession>A0A0A8K6U2</accession>
<organism evidence="2 3">
    <name type="scientific">Methyloceanibacter caenitepidi</name>
    <dbReference type="NCBI Taxonomy" id="1384459"/>
    <lineage>
        <taxon>Bacteria</taxon>
        <taxon>Pseudomonadati</taxon>
        <taxon>Pseudomonadota</taxon>
        <taxon>Alphaproteobacteria</taxon>
        <taxon>Hyphomicrobiales</taxon>
        <taxon>Hyphomicrobiaceae</taxon>
        <taxon>Methyloceanibacter</taxon>
    </lineage>
</organism>
<feature type="transmembrane region" description="Helical" evidence="1">
    <location>
        <begin position="141"/>
        <end position="158"/>
    </location>
</feature>
<proteinExistence type="predicted"/>
<dbReference type="AlphaFoldDB" id="A0A0A8K6U2"/>
<name>A0A0A8K6U2_9HYPH</name>
<dbReference type="STRING" id="1384459.GL4_3209"/>
<gene>
    <name evidence="2" type="ORF">GL4_3209</name>
</gene>
<reference evidence="2 3" key="1">
    <citation type="submission" date="2014-09" db="EMBL/GenBank/DDBJ databases">
        <title>Genome sequencing of Methyloceanibacter caenitepidi Gela4.</title>
        <authorList>
            <person name="Takeuchi M."/>
            <person name="Susumu S."/>
            <person name="Kamagata Y."/>
            <person name="Oshima K."/>
            <person name="Hattori M."/>
            <person name="Iwasaki W."/>
        </authorList>
    </citation>
    <scope>NUCLEOTIDE SEQUENCE [LARGE SCALE GENOMIC DNA]</scope>
    <source>
        <strain evidence="2 3">Gela4</strain>
    </source>
</reference>
<keyword evidence="1" id="KW-0472">Membrane</keyword>
<dbReference type="Proteomes" id="UP000031643">
    <property type="component" value="Chromosome"/>
</dbReference>
<keyword evidence="1" id="KW-1133">Transmembrane helix</keyword>
<dbReference type="PANTHER" id="PTHR39419:SF1">
    <property type="entry name" value="SLL0814 PROTEIN"/>
    <property type="match status" value="1"/>
</dbReference>
<dbReference type="RefSeq" id="WP_052464691.1">
    <property type="nucleotide sequence ID" value="NZ_AP014648.1"/>
</dbReference>
<feature type="transmembrane region" description="Helical" evidence="1">
    <location>
        <begin position="223"/>
        <end position="242"/>
    </location>
</feature>
<feature type="transmembrane region" description="Helical" evidence="1">
    <location>
        <begin position="110"/>
        <end position="129"/>
    </location>
</feature>
<dbReference type="KEGG" id="mcg:GL4_3209"/>
<keyword evidence="3" id="KW-1185">Reference proteome</keyword>
<dbReference type="PANTHER" id="PTHR39419">
    <property type="entry name" value="SLL0814 PROTEIN"/>
    <property type="match status" value="1"/>
</dbReference>
<keyword evidence="1" id="KW-0812">Transmembrane</keyword>
<evidence type="ECO:0000313" key="2">
    <source>
        <dbReference type="EMBL" id="BAQ18640.1"/>
    </source>
</evidence>
<evidence type="ECO:0000256" key="1">
    <source>
        <dbReference type="SAM" id="Phobius"/>
    </source>
</evidence>